<dbReference type="CDD" id="cd02869">
    <property type="entry name" value="PseudoU_synth_RluA_like"/>
    <property type="match status" value="1"/>
</dbReference>
<dbReference type="PANTHER" id="PTHR21600">
    <property type="entry name" value="MITOCHONDRIAL RNA PSEUDOURIDINE SYNTHASE"/>
    <property type="match status" value="1"/>
</dbReference>
<dbReference type="NCBIfam" id="TIGR00005">
    <property type="entry name" value="rluA_subfam"/>
    <property type="match status" value="1"/>
</dbReference>
<evidence type="ECO:0000256" key="4">
    <source>
        <dbReference type="PROSITE-ProRule" id="PRU00182"/>
    </source>
</evidence>
<keyword evidence="2 5" id="KW-0413">Isomerase</keyword>
<name>A0A1W6N4Z0_9PROT</name>
<keyword evidence="8" id="KW-1185">Reference proteome</keyword>
<reference evidence="7 8" key="1">
    <citation type="submission" date="2014-06" db="EMBL/GenBank/DDBJ databases">
        <title>The genome of the endonuclear symbiont Nucleicultrix amoebiphila.</title>
        <authorList>
            <person name="Schulz F."/>
            <person name="Horn M."/>
        </authorList>
    </citation>
    <scope>NUCLEOTIDE SEQUENCE [LARGE SCALE GENOMIC DNA]</scope>
    <source>
        <strain evidence="7 8">FS5</strain>
    </source>
</reference>
<dbReference type="AlphaFoldDB" id="A0A1W6N4Z0"/>
<dbReference type="SUPFAM" id="SSF55174">
    <property type="entry name" value="Alpha-L RNA-binding motif"/>
    <property type="match status" value="1"/>
</dbReference>
<feature type="domain" description="RNA-binding S4" evidence="6">
    <location>
        <begin position="14"/>
        <end position="74"/>
    </location>
</feature>
<dbReference type="KEGG" id="naf:GQ61_06010"/>
<dbReference type="EC" id="5.4.99.-" evidence="5"/>
<dbReference type="Proteomes" id="UP000237351">
    <property type="component" value="Chromosome"/>
</dbReference>
<comment type="function">
    <text evidence="5">Responsible for synthesis of pseudouridine from uracil.</text>
</comment>
<dbReference type="InterPro" id="IPR036986">
    <property type="entry name" value="S4_RNA-bd_sf"/>
</dbReference>
<dbReference type="PANTHER" id="PTHR21600:SF87">
    <property type="entry name" value="RNA PSEUDOURIDYLATE SYNTHASE DOMAIN-CONTAINING PROTEIN 1"/>
    <property type="match status" value="1"/>
</dbReference>
<evidence type="ECO:0000256" key="1">
    <source>
        <dbReference type="ARBA" id="ARBA00010876"/>
    </source>
</evidence>
<dbReference type="SMART" id="SM00363">
    <property type="entry name" value="S4"/>
    <property type="match status" value="1"/>
</dbReference>
<dbReference type="InterPro" id="IPR006145">
    <property type="entry name" value="PsdUridine_synth_RsuA/RluA"/>
</dbReference>
<dbReference type="RefSeq" id="WP_085784423.1">
    <property type="nucleotide sequence ID" value="NZ_CP008743.1"/>
</dbReference>
<comment type="catalytic activity">
    <reaction evidence="5">
        <text>a uridine in RNA = a pseudouridine in RNA</text>
        <dbReference type="Rhea" id="RHEA:48348"/>
        <dbReference type="Rhea" id="RHEA-COMP:12068"/>
        <dbReference type="Rhea" id="RHEA-COMP:12069"/>
        <dbReference type="ChEBI" id="CHEBI:65314"/>
        <dbReference type="ChEBI" id="CHEBI:65315"/>
    </reaction>
</comment>
<dbReference type="InterPro" id="IPR050188">
    <property type="entry name" value="RluA_PseudoU_synthase"/>
</dbReference>
<dbReference type="STRING" id="1414854.GQ61_06010"/>
<evidence type="ECO:0000256" key="2">
    <source>
        <dbReference type="ARBA" id="ARBA00023235"/>
    </source>
</evidence>
<evidence type="ECO:0000313" key="8">
    <source>
        <dbReference type="Proteomes" id="UP000237351"/>
    </source>
</evidence>
<feature type="active site" evidence="3">
    <location>
        <position position="139"/>
    </location>
</feature>
<dbReference type="GO" id="GO:0003723">
    <property type="term" value="F:RNA binding"/>
    <property type="evidence" value="ECO:0007669"/>
    <property type="project" value="UniProtKB-KW"/>
</dbReference>
<dbReference type="Pfam" id="PF00849">
    <property type="entry name" value="PseudoU_synth_2"/>
    <property type="match status" value="1"/>
</dbReference>
<dbReference type="OrthoDB" id="9807829at2"/>
<dbReference type="PROSITE" id="PS50889">
    <property type="entry name" value="S4"/>
    <property type="match status" value="1"/>
</dbReference>
<evidence type="ECO:0000256" key="5">
    <source>
        <dbReference type="RuleBase" id="RU362028"/>
    </source>
</evidence>
<comment type="similarity">
    <text evidence="1 5">Belongs to the pseudouridine synthase RluA family.</text>
</comment>
<dbReference type="InterPro" id="IPR006225">
    <property type="entry name" value="PsdUridine_synth_RluC/D"/>
</dbReference>
<evidence type="ECO:0000313" key="7">
    <source>
        <dbReference type="EMBL" id="ARN84913.1"/>
    </source>
</evidence>
<evidence type="ECO:0000259" key="6">
    <source>
        <dbReference type="SMART" id="SM00363"/>
    </source>
</evidence>
<dbReference type="CDD" id="cd00165">
    <property type="entry name" value="S4"/>
    <property type="match status" value="1"/>
</dbReference>
<dbReference type="Gene3D" id="3.10.290.10">
    <property type="entry name" value="RNA-binding S4 domain"/>
    <property type="match status" value="1"/>
</dbReference>
<accession>A0A1W6N4Z0</accession>
<evidence type="ECO:0000256" key="3">
    <source>
        <dbReference type="PIRSR" id="PIRSR606225-1"/>
    </source>
</evidence>
<proteinExistence type="inferred from homology"/>
<dbReference type="InterPro" id="IPR020103">
    <property type="entry name" value="PsdUridine_synth_cat_dom_sf"/>
</dbReference>
<protein>
    <recommendedName>
        <fullName evidence="5">Pseudouridine synthase</fullName>
        <ecNumber evidence="5">5.4.99.-</ecNumber>
    </recommendedName>
</protein>
<dbReference type="Gene3D" id="3.30.2350.10">
    <property type="entry name" value="Pseudouridine synthase"/>
    <property type="match status" value="1"/>
</dbReference>
<dbReference type="GO" id="GO:0000455">
    <property type="term" value="P:enzyme-directed rRNA pseudouridine synthesis"/>
    <property type="evidence" value="ECO:0007669"/>
    <property type="project" value="TreeGrafter"/>
</dbReference>
<dbReference type="EMBL" id="CP008743">
    <property type="protein sequence ID" value="ARN84913.1"/>
    <property type="molecule type" value="Genomic_DNA"/>
</dbReference>
<gene>
    <name evidence="7" type="ORF">GQ61_06010</name>
</gene>
<sequence>MAEIIKIQPEDSGQRLDRWLKRHFKGSIPYTLLQKLIRTGQIRLNGKRIKTDTILEEGQELRLPPLAPSEKPIKTPPKIRASDLEAFQESILYEDNDVLVLNKPIGWAVQGGTNLKFHLDQILQNHPTYGRLFLTHRLDRETSGVLILAKSREAAAFITQAFKEKIIEKTYWALIVGEPPLDEGEIHEPLEKKTPRGTMTVDAETHYRVLGAKRGITWVELMPLTGRTHQLRQHMAMIGCPILGDGLYGGREAHPFGKRSALHLHARQISFTGPTAKQIQVQAPLPEELLKTFRELGLKIL</sequence>
<organism evidence="7 8">
    <name type="scientific">Candidatus Nucleicultrix amoebiphila FS5</name>
    <dbReference type="NCBI Taxonomy" id="1414854"/>
    <lineage>
        <taxon>Bacteria</taxon>
        <taxon>Pseudomonadati</taxon>
        <taxon>Pseudomonadota</taxon>
        <taxon>Alphaproteobacteria</taxon>
        <taxon>Holosporales</taxon>
        <taxon>Candidatus Nucleicultricaceae</taxon>
        <taxon>Candidatus Nucleicultrix</taxon>
    </lineage>
</organism>
<dbReference type="SUPFAM" id="SSF55120">
    <property type="entry name" value="Pseudouridine synthase"/>
    <property type="match status" value="1"/>
</dbReference>
<dbReference type="GO" id="GO:0120159">
    <property type="term" value="F:rRNA pseudouridine synthase activity"/>
    <property type="evidence" value="ECO:0007669"/>
    <property type="project" value="UniProtKB-ARBA"/>
</dbReference>
<keyword evidence="4" id="KW-0694">RNA-binding</keyword>
<dbReference type="InterPro" id="IPR002942">
    <property type="entry name" value="S4_RNA-bd"/>
</dbReference>